<dbReference type="InterPro" id="IPR003439">
    <property type="entry name" value="ABC_transporter-like_ATP-bd"/>
</dbReference>
<dbReference type="SMART" id="SM00382">
    <property type="entry name" value="AAA"/>
    <property type="match status" value="1"/>
</dbReference>
<comment type="subcellular location">
    <subcellularLocation>
        <location evidence="1">Cell membrane</location>
        <topology evidence="1">Peripheral membrane protein</topology>
    </subcellularLocation>
</comment>
<dbReference type="InterPro" id="IPR003593">
    <property type="entry name" value="AAA+_ATPase"/>
</dbReference>
<evidence type="ECO:0000259" key="10">
    <source>
        <dbReference type="PROSITE" id="PS50893"/>
    </source>
</evidence>
<dbReference type="Proteomes" id="UP000007939">
    <property type="component" value="Chromosome"/>
</dbReference>
<evidence type="ECO:0000256" key="2">
    <source>
        <dbReference type="ARBA" id="ARBA00022448"/>
    </source>
</evidence>
<dbReference type="KEGG" id="scc:Spico_0063"/>
<dbReference type="InterPro" id="IPR017871">
    <property type="entry name" value="ABC_transporter-like_CS"/>
</dbReference>
<dbReference type="AlphaFoldDB" id="F4GJ10"/>
<dbReference type="FunFam" id="3.40.50.300:FF:000127">
    <property type="entry name" value="Ribose import ATP-binding protein RbsA"/>
    <property type="match status" value="1"/>
</dbReference>
<keyword evidence="7 11" id="KW-0067">ATP-binding</keyword>
<dbReference type="Gene3D" id="3.40.50.300">
    <property type="entry name" value="P-loop containing nucleotide triphosphate hydrolases"/>
    <property type="match status" value="2"/>
</dbReference>
<dbReference type="PANTHER" id="PTHR43790:SF4">
    <property type="entry name" value="GUANOSINE IMPORT ATP-BINDING PROTEIN NUPO"/>
    <property type="match status" value="1"/>
</dbReference>
<keyword evidence="2" id="KW-0813">Transport</keyword>
<dbReference type="PROSITE" id="PS00211">
    <property type="entry name" value="ABC_TRANSPORTER_1"/>
    <property type="match status" value="2"/>
</dbReference>
<feature type="domain" description="ABC transporter" evidence="10">
    <location>
        <begin position="5"/>
        <end position="238"/>
    </location>
</feature>
<evidence type="ECO:0000313" key="12">
    <source>
        <dbReference type="Proteomes" id="UP000007939"/>
    </source>
</evidence>
<keyword evidence="8" id="KW-1278">Translocase</keyword>
<reference evidence="12" key="1">
    <citation type="submission" date="2011-04" db="EMBL/GenBank/DDBJ databases">
        <title>The complete genome of Spirochaeta coccoides DSM 17374.</title>
        <authorList>
            <person name="Lucas S."/>
            <person name="Copeland A."/>
            <person name="Lapidus A."/>
            <person name="Bruce D."/>
            <person name="Goodwin L."/>
            <person name="Pitluck S."/>
            <person name="Peters L."/>
            <person name="Kyrpides N."/>
            <person name="Mavromatis K."/>
            <person name="Pagani I."/>
            <person name="Ivanova N."/>
            <person name="Ovchinnikova G."/>
            <person name="Lu M."/>
            <person name="Detter J.C."/>
            <person name="Tapia R."/>
            <person name="Han C."/>
            <person name="Land M."/>
            <person name="Hauser L."/>
            <person name="Markowitz V."/>
            <person name="Cheng J.-F."/>
            <person name="Hugenholtz P."/>
            <person name="Woyke T."/>
            <person name="Wu D."/>
            <person name="Spring S."/>
            <person name="Schroeder M."/>
            <person name="Brambilla E."/>
            <person name="Klenk H.-P."/>
            <person name="Eisen J.A."/>
        </authorList>
    </citation>
    <scope>NUCLEOTIDE SEQUENCE [LARGE SCALE GENOMIC DNA]</scope>
    <source>
        <strain evidence="12">ATCC BAA-1237 / DSM 17374 / SPN1</strain>
    </source>
</reference>
<evidence type="ECO:0000256" key="6">
    <source>
        <dbReference type="ARBA" id="ARBA00022741"/>
    </source>
</evidence>
<keyword evidence="5" id="KW-0677">Repeat</keyword>
<dbReference type="GO" id="GO:0005886">
    <property type="term" value="C:plasma membrane"/>
    <property type="evidence" value="ECO:0007669"/>
    <property type="project" value="UniProtKB-SubCell"/>
</dbReference>
<accession>F4GJ10</accession>
<dbReference type="CDD" id="cd03215">
    <property type="entry name" value="ABC_Carb_Monos_II"/>
    <property type="match status" value="1"/>
</dbReference>
<dbReference type="GO" id="GO:0016887">
    <property type="term" value="F:ATP hydrolysis activity"/>
    <property type="evidence" value="ECO:0007669"/>
    <property type="project" value="InterPro"/>
</dbReference>
<keyword evidence="4" id="KW-0762">Sugar transport</keyword>
<gene>
    <name evidence="11" type="ordered locus">Spico_0063</name>
</gene>
<reference evidence="11 12" key="2">
    <citation type="journal article" date="2012" name="Stand. Genomic Sci.">
        <title>Complete genome sequence of the termite hindgut bacterium Spirochaeta coccoides type strain (SPN1(T)), reclassification in the genus Sphaerochaeta as Sphaerochaeta coccoides comb. nov. and emendations of the family Spirochaetaceae and the genus Sphaerochaeta.</title>
        <authorList>
            <person name="Abt B."/>
            <person name="Han C."/>
            <person name="Scheuner C."/>
            <person name="Lu M."/>
            <person name="Lapidus A."/>
            <person name="Nolan M."/>
            <person name="Lucas S."/>
            <person name="Hammon N."/>
            <person name="Deshpande S."/>
            <person name="Cheng J.F."/>
            <person name="Tapia R."/>
            <person name="Goodwin L.A."/>
            <person name="Pitluck S."/>
            <person name="Liolios K."/>
            <person name="Pagani I."/>
            <person name="Ivanova N."/>
            <person name="Mavromatis K."/>
            <person name="Mikhailova N."/>
            <person name="Huntemann M."/>
            <person name="Pati A."/>
            <person name="Chen A."/>
            <person name="Palaniappan K."/>
            <person name="Land M."/>
            <person name="Hauser L."/>
            <person name="Brambilla E.M."/>
            <person name="Rohde M."/>
            <person name="Spring S."/>
            <person name="Gronow S."/>
            <person name="Goker M."/>
            <person name="Woyke T."/>
            <person name="Bristow J."/>
            <person name="Eisen J.A."/>
            <person name="Markowitz V."/>
            <person name="Hugenholtz P."/>
            <person name="Kyrpides N.C."/>
            <person name="Klenk H.P."/>
            <person name="Detter J.C."/>
        </authorList>
    </citation>
    <scope>NUCLEOTIDE SEQUENCE [LARGE SCALE GENOMIC DNA]</scope>
    <source>
        <strain evidence="12">ATCC BAA-1237 / DSM 17374 / SPN1</strain>
    </source>
</reference>
<feature type="domain" description="ABC transporter" evidence="10">
    <location>
        <begin position="255"/>
        <end position="500"/>
    </location>
</feature>
<dbReference type="PROSITE" id="PS50893">
    <property type="entry name" value="ABC_TRANSPORTER_2"/>
    <property type="match status" value="2"/>
</dbReference>
<keyword evidence="12" id="KW-1185">Reference proteome</keyword>
<evidence type="ECO:0000256" key="8">
    <source>
        <dbReference type="ARBA" id="ARBA00022967"/>
    </source>
</evidence>
<keyword evidence="11" id="KW-0378">Hydrolase</keyword>
<dbReference type="CDD" id="cd03216">
    <property type="entry name" value="ABC_Carb_Monos_I"/>
    <property type="match status" value="1"/>
</dbReference>
<dbReference type="PANTHER" id="PTHR43790">
    <property type="entry name" value="CARBOHYDRATE TRANSPORT ATP-BINDING PROTEIN MG119-RELATED"/>
    <property type="match status" value="1"/>
</dbReference>
<name>F4GJ10_PARC1</name>
<dbReference type="SUPFAM" id="SSF52540">
    <property type="entry name" value="P-loop containing nucleoside triphosphate hydrolases"/>
    <property type="match status" value="2"/>
</dbReference>
<evidence type="ECO:0000256" key="1">
    <source>
        <dbReference type="ARBA" id="ARBA00004202"/>
    </source>
</evidence>
<evidence type="ECO:0000256" key="4">
    <source>
        <dbReference type="ARBA" id="ARBA00022597"/>
    </source>
</evidence>
<keyword evidence="3" id="KW-1003">Cell membrane</keyword>
<evidence type="ECO:0000313" key="11">
    <source>
        <dbReference type="EMBL" id="AEC01305.1"/>
    </source>
</evidence>
<dbReference type="GO" id="GO:0005524">
    <property type="term" value="F:ATP binding"/>
    <property type="evidence" value="ECO:0007669"/>
    <property type="project" value="UniProtKB-KW"/>
</dbReference>
<dbReference type="EC" id="3.6.3.17" evidence="11"/>
<dbReference type="OrthoDB" id="304830at2"/>
<evidence type="ECO:0000256" key="3">
    <source>
        <dbReference type="ARBA" id="ARBA00022475"/>
    </source>
</evidence>
<organism evidence="11 12">
    <name type="scientific">Parasphaerochaeta coccoides (strain ATCC BAA-1237 / DSM 17374 / SPN1)</name>
    <name type="common">Sphaerochaeta coccoides</name>
    <dbReference type="NCBI Taxonomy" id="760011"/>
    <lineage>
        <taxon>Bacteria</taxon>
        <taxon>Pseudomonadati</taxon>
        <taxon>Spirochaetota</taxon>
        <taxon>Spirochaetia</taxon>
        <taxon>Spirochaetales</taxon>
        <taxon>Sphaerochaetaceae</taxon>
        <taxon>Parasphaerochaeta</taxon>
    </lineage>
</organism>
<sequence>MSHAIEMLHIRKEFPGIIANDDISFSVNQGEIHALLGENGAGKSTLMSILFGLYRADQGTIKVKGREVSITSPNDANDLGIGMVHQHFQLVHNFTVTENIILGKEGGFVFNAKEAAARIAGLSRQYGLMVNPEMVIEDISVGMQQRVEILKMLYRNADILIFDEPTAVLTPQEIDELMDIMRSLRDEGKSIILITHKLAEIKAVADRCTIIRRGTVIDTVDVASTSQATMAAMMVGRPVNFKVEKKPMTPGAPVLEIQGLNVMNAKKILGVKDFSFSVREGEIVGLAGVDGNGQSELIEAITGLRPVVSGSILLSGKDITPLSVRTRNEMGMGHIPEDRQKRGLVLNATVAANMVVKDYYHSPFSRNGLLDQNAIVEYAQGIVRRFDVRSGEGIHSLAGMLSGGNQQKAIVGREISYDPRLLIAVQPTRGLDVGAIEFIHKQLISQRERGKAVLLISFELDEIFNLSDRIAVINSGELMDIVDTRSTDEHAVGLMMAGIKDRGGEQ</sequence>
<dbReference type="Pfam" id="PF00005">
    <property type="entry name" value="ABC_tran"/>
    <property type="match status" value="2"/>
</dbReference>
<evidence type="ECO:0000256" key="7">
    <source>
        <dbReference type="ARBA" id="ARBA00022840"/>
    </source>
</evidence>
<evidence type="ECO:0000256" key="5">
    <source>
        <dbReference type="ARBA" id="ARBA00022737"/>
    </source>
</evidence>
<keyword evidence="9" id="KW-0472">Membrane</keyword>
<dbReference type="EMBL" id="CP002659">
    <property type="protein sequence ID" value="AEC01305.1"/>
    <property type="molecule type" value="Genomic_DNA"/>
</dbReference>
<dbReference type="STRING" id="760011.Spico_0063"/>
<dbReference type="eggNOG" id="COG3845">
    <property type="taxonomic scope" value="Bacteria"/>
</dbReference>
<dbReference type="InterPro" id="IPR050107">
    <property type="entry name" value="ABC_carbohydrate_import_ATPase"/>
</dbReference>
<dbReference type="RefSeq" id="WP_013738701.1">
    <property type="nucleotide sequence ID" value="NC_015436.1"/>
</dbReference>
<protein>
    <submittedName>
        <fullName evidence="11">Nucleoside ABC transporter ATP-binding protein</fullName>
        <ecNumber evidence="11">3.6.3.17</ecNumber>
    </submittedName>
</protein>
<dbReference type="HOGENOM" id="CLU_000604_92_0_12"/>
<evidence type="ECO:0000256" key="9">
    <source>
        <dbReference type="ARBA" id="ARBA00023136"/>
    </source>
</evidence>
<proteinExistence type="predicted"/>
<keyword evidence="6" id="KW-0547">Nucleotide-binding</keyword>
<dbReference type="InterPro" id="IPR027417">
    <property type="entry name" value="P-loop_NTPase"/>
</dbReference>